<feature type="signal peptide" evidence="1">
    <location>
        <begin position="1"/>
        <end position="18"/>
    </location>
</feature>
<evidence type="ECO:0000256" key="1">
    <source>
        <dbReference type="SAM" id="SignalP"/>
    </source>
</evidence>
<accession>A0A9N9C8N3</accession>
<feature type="chain" id="PRO_5040136024" evidence="1">
    <location>
        <begin position="19"/>
        <end position="291"/>
    </location>
</feature>
<evidence type="ECO:0000313" key="2">
    <source>
        <dbReference type="EMBL" id="CAG8593097.1"/>
    </source>
</evidence>
<keyword evidence="3" id="KW-1185">Reference proteome</keyword>
<dbReference type="InterPro" id="IPR015915">
    <property type="entry name" value="Kelch-typ_b-propeller"/>
</dbReference>
<dbReference type="Proteomes" id="UP000789759">
    <property type="component" value="Unassembled WGS sequence"/>
</dbReference>
<dbReference type="OrthoDB" id="2433051at2759"/>
<comment type="caution">
    <text evidence="2">The sequence shown here is derived from an EMBL/GenBank/DDBJ whole genome shotgun (WGS) entry which is preliminary data.</text>
</comment>
<gene>
    <name evidence="2" type="ORF">CPELLU_LOCUS6633</name>
</gene>
<evidence type="ECO:0000313" key="3">
    <source>
        <dbReference type="Proteomes" id="UP000789759"/>
    </source>
</evidence>
<protein>
    <submittedName>
        <fullName evidence="2">19849_t:CDS:1</fullName>
    </submittedName>
</protein>
<organism evidence="2 3">
    <name type="scientific">Cetraspora pellucida</name>
    <dbReference type="NCBI Taxonomy" id="1433469"/>
    <lineage>
        <taxon>Eukaryota</taxon>
        <taxon>Fungi</taxon>
        <taxon>Fungi incertae sedis</taxon>
        <taxon>Mucoromycota</taxon>
        <taxon>Glomeromycotina</taxon>
        <taxon>Glomeromycetes</taxon>
        <taxon>Diversisporales</taxon>
        <taxon>Gigasporaceae</taxon>
        <taxon>Cetraspora</taxon>
    </lineage>
</organism>
<name>A0A9N9C8N3_9GLOM</name>
<sequence>MPFVTSLIPWVALDTTNAINVCDMLCIVEPSMGLLLVIGGFIADNPNYKGFQVYNFNSNVWNDQNEYKNLIGYPKEIGIGIFQPRSILIKPGIVLIWGRKHYDSTTSVIYKLNMTVTPWKWEPISSNLGEGTPMDLSYIYNVTESQILSSGYQLPFAFTHSVVDVVDDSIFIIVLSFNDYLENRQMSIIPLHIAQQKCELSFSTTDNLTQAQLRVAGVQPPGSNVILTDNTSDMMLVYNMTLRLWTDTVNLVTDASTNNFAFIEANYSTTLNSSNPSNTQHLQDHLATFAT</sequence>
<reference evidence="2" key="1">
    <citation type="submission" date="2021-06" db="EMBL/GenBank/DDBJ databases">
        <authorList>
            <person name="Kallberg Y."/>
            <person name="Tangrot J."/>
            <person name="Rosling A."/>
        </authorList>
    </citation>
    <scope>NUCLEOTIDE SEQUENCE</scope>
    <source>
        <strain evidence="2">FL966</strain>
    </source>
</reference>
<proteinExistence type="predicted"/>
<dbReference type="EMBL" id="CAJVQA010004170">
    <property type="protein sequence ID" value="CAG8593097.1"/>
    <property type="molecule type" value="Genomic_DNA"/>
</dbReference>
<dbReference type="Gene3D" id="2.120.10.80">
    <property type="entry name" value="Kelch-type beta propeller"/>
    <property type="match status" value="1"/>
</dbReference>
<keyword evidence="1" id="KW-0732">Signal</keyword>
<dbReference type="AlphaFoldDB" id="A0A9N9C8N3"/>